<dbReference type="PANTHER" id="PTHR12585">
    <property type="entry name" value="SCC1 / RAD21 FAMILY MEMBER"/>
    <property type="match status" value="1"/>
</dbReference>
<evidence type="ECO:0000313" key="8">
    <source>
        <dbReference type="Proteomes" id="UP001642464"/>
    </source>
</evidence>
<dbReference type="InterPro" id="IPR036390">
    <property type="entry name" value="WH_DNA-bd_sf"/>
</dbReference>
<protein>
    <submittedName>
        <fullName evidence="7">Double-strand-break repair protein rad21-like protein 1</fullName>
    </submittedName>
</protein>
<comment type="subcellular location">
    <subcellularLocation>
        <location evidence="1">Nucleus</location>
    </subcellularLocation>
</comment>
<evidence type="ECO:0000256" key="1">
    <source>
        <dbReference type="ARBA" id="ARBA00004123"/>
    </source>
</evidence>
<comment type="caution">
    <text evidence="7">The sequence shown here is derived from an EMBL/GenBank/DDBJ whole genome shotgun (WGS) entry which is preliminary data.</text>
</comment>
<dbReference type="Proteomes" id="UP001642464">
    <property type="component" value="Unassembled WGS sequence"/>
</dbReference>
<gene>
    <name evidence="7" type="ORF">SCF082_LOCUS20122</name>
</gene>
<feature type="region of interest" description="Disordered" evidence="4">
    <location>
        <begin position="610"/>
        <end position="640"/>
    </location>
</feature>
<feature type="region of interest" description="Disordered" evidence="4">
    <location>
        <begin position="203"/>
        <end position="225"/>
    </location>
</feature>
<dbReference type="EMBL" id="CAXAMM010013936">
    <property type="protein sequence ID" value="CAK9032563.1"/>
    <property type="molecule type" value="Genomic_DNA"/>
</dbReference>
<evidence type="ECO:0000259" key="6">
    <source>
        <dbReference type="Pfam" id="PF04825"/>
    </source>
</evidence>
<evidence type="ECO:0000256" key="2">
    <source>
        <dbReference type="ARBA" id="ARBA00009870"/>
    </source>
</evidence>
<dbReference type="Pfam" id="PF04825">
    <property type="entry name" value="Rad21_Rec8_N"/>
    <property type="match status" value="1"/>
</dbReference>
<evidence type="ECO:0000256" key="4">
    <source>
        <dbReference type="SAM" id="MobiDB-lite"/>
    </source>
</evidence>
<evidence type="ECO:0000313" key="7">
    <source>
        <dbReference type="EMBL" id="CAK9032563.1"/>
    </source>
</evidence>
<keyword evidence="8" id="KW-1185">Reference proteome</keyword>
<reference evidence="7 8" key="1">
    <citation type="submission" date="2024-02" db="EMBL/GenBank/DDBJ databases">
        <authorList>
            <person name="Chen Y."/>
            <person name="Shah S."/>
            <person name="Dougan E. K."/>
            <person name="Thang M."/>
            <person name="Chan C."/>
        </authorList>
    </citation>
    <scope>NUCLEOTIDE SEQUENCE [LARGE SCALE GENOMIC DNA]</scope>
</reference>
<dbReference type="PANTHER" id="PTHR12585:SF69">
    <property type="entry name" value="FI11703P"/>
    <property type="match status" value="1"/>
</dbReference>
<dbReference type="InterPro" id="IPR006909">
    <property type="entry name" value="Rad21/Rec8_C_eu"/>
</dbReference>
<evidence type="ECO:0000259" key="5">
    <source>
        <dbReference type="Pfam" id="PF04824"/>
    </source>
</evidence>
<feature type="domain" description="Rad21/Rec8-like protein N-terminal" evidence="6">
    <location>
        <begin position="6"/>
        <end position="90"/>
    </location>
</feature>
<evidence type="ECO:0000256" key="3">
    <source>
        <dbReference type="ARBA" id="ARBA00023242"/>
    </source>
</evidence>
<dbReference type="Gene3D" id="1.10.10.580">
    <property type="entry name" value="Structural maintenance of chromosome 1. Chain E"/>
    <property type="match status" value="1"/>
</dbReference>
<feature type="domain" description="Rad21/Rec8-like protein C-terminal eukaryotic" evidence="5">
    <location>
        <begin position="698"/>
        <end position="747"/>
    </location>
</feature>
<dbReference type="Pfam" id="PF04824">
    <property type="entry name" value="Rad21_Rec8"/>
    <property type="match status" value="1"/>
</dbReference>
<dbReference type="InterPro" id="IPR039781">
    <property type="entry name" value="Rad21/Rec8-like"/>
</dbReference>
<sequence length="771" mass="82905">MDFVSLVSQGGLLWKAWVACHYERRLKRPDYLNADVKGICTYIMENMGRIPLRCLGHLMLGILRLLLKQASDLETKAEEVRSALHMSLSTGPGLPTVPMVSAASVTLRHAHGAVPMLDFGDAVPGLDMLMEPELPELEVEASLEEGRRHVAPLSLITLSSEPTDRDREAPIVELDDFGAVSAEDQATMSSMAAMGQTAMAAMNPEAAPRHRDTGQDPPVPPTPSAVQEAGVLQAAAPAAPETAQEQSDVELPPVDFLLGAASSPGFSPRRQLFMEDAECRLPGVEAAEAACGEAEQMAREALAAAEEVAEIARSLQEVPPLDFLLSSAPEVSHLELPAHLKLILEPEKASQEIPEAILNMEVEGDIDMEAEAPEALQPKAGAGELVPRQEDEMQIVPRRKRRRRSIWLDEKSTQIPQKVYEDTSKITRANPCEYGIFLPHQSYHIGLTTVFGDICPLLCDPLRRASDVGARLRRARAEETNIPSPPRDLPVPELAADASAVVEGEATGQAAAAPDPQDLEAEAAAPLLDTEEPPSFISPELQSPELSAVEAPGVEEPQSLAETDLAAHAPVAPPDEHPSEAEVLDAESAIVADAPIAPDAEVAVAELPPEVRPADEATVPPLDDLAPEQPEASPAKEATSMVHVDLPPPKRQAQENQGSVVPVKVAPPQVKQEETIEIDLNKVSAKQGRELRASLEEDNTLSFLDLCSSCTAEAAACRFVDLLSLHMSGVVSLEQEKPYGDIAIARGVDWEEWCDESKRGVKREARAKSGD</sequence>
<dbReference type="InterPro" id="IPR006910">
    <property type="entry name" value="Rad21_Rec8_N"/>
</dbReference>
<name>A0ABP0L092_9DINO</name>
<dbReference type="SUPFAM" id="SSF46785">
    <property type="entry name" value="Winged helix' DNA-binding domain"/>
    <property type="match status" value="1"/>
</dbReference>
<comment type="similarity">
    <text evidence="2">Belongs to the rad21 family.</text>
</comment>
<keyword evidence="3" id="KW-0539">Nucleus</keyword>
<organism evidence="7 8">
    <name type="scientific">Durusdinium trenchii</name>
    <dbReference type="NCBI Taxonomy" id="1381693"/>
    <lineage>
        <taxon>Eukaryota</taxon>
        <taxon>Sar</taxon>
        <taxon>Alveolata</taxon>
        <taxon>Dinophyceae</taxon>
        <taxon>Suessiales</taxon>
        <taxon>Symbiodiniaceae</taxon>
        <taxon>Durusdinium</taxon>
    </lineage>
</organism>
<accession>A0ABP0L092</accession>
<proteinExistence type="inferred from homology"/>
<dbReference type="InterPro" id="IPR023093">
    <property type="entry name" value="ScpA-like_C"/>
</dbReference>